<dbReference type="AlphaFoldDB" id="A0A2T0JV43"/>
<organism evidence="1 2">
    <name type="scientific">Actinoplanes italicus</name>
    <dbReference type="NCBI Taxonomy" id="113567"/>
    <lineage>
        <taxon>Bacteria</taxon>
        <taxon>Bacillati</taxon>
        <taxon>Actinomycetota</taxon>
        <taxon>Actinomycetes</taxon>
        <taxon>Micromonosporales</taxon>
        <taxon>Micromonosporaceae</taxon>
        <taxon>Actinoplanes</taxon>
    </lineage>
</organism>
<sequence length="315" mass="34049">MTATFAPVALPSDLDGIAAWIDSEAMAALLAEFRHEPLPTGSLGDRLAALEAVSARCWDYRKGLERHQATGETFSPERTARIEAAATALGLLGHRPPPADDYDHILVLGGGVRTMLARADLAADLARQGVSTTTIAGLGSVRPLDNPAQVAQELGLPESPTEGDAVEVGLRRALRLGQPPSRRSGVSDTGQPWWIRSYEDTRPPVHVLAAPSTRPGMRANTGDTFIGWAELVEPRPEGARLLLVTTDIFVPFQHCDAVRLLTLQYRCHVDTVGFDTRSNPWVKTPETFQVLQEVRSAVRSMQALHSALDGEQAAM</sequence>
<dbReference type="Proteomes" id="UP000239415">
    <property type="component" value="Unassembled WGS sequence"/>
</dbReference>
<protein>
    <submittedName>
        <fullName evidence="1">Uncharacterized protein</fullName>
    </submittedName>
</protein>
<name>A0A2T0JV43_9ACTN</name>
<proteinExistence type="predicted"/>
<keyword evidence="2" id="KW-1185">Reference proteome</keyword>
<dbReference type="RefSeq" id="WP_106330224.1">
    <property type="nucleotide sequence ID" value="NZ_BOMO01000127.1"/>
</dbReference>
<dbReference type="OrthoDB" id="4683304at2"/>
<accession>A0A2T0JV43</accession>
<dbReference type="EMBL" id="PVMZ01000031">
    <property type="protein sequence ID" value="PRX11508.1"/>
    <property type="molecule type" value="Genomic_DNA"/>
</dbReference>
<comment type="caution">
    <text evidence="1">The sequence shown here is derived from an EMBL/GenBank/DDBJ whole genome shotgun (WGS) entry which is preliminary data.</text>
</comment>
<evidence type="ECO:0000313" key="2">
    <source>
        <dbReference type="Proteomes" id="UP000239415"/>
    </source>
</evidence>
<gene>
    <name evidence="1" type="ORF">CLV67_13184</name>
</gene>
<reference evidence="1 2" key="1">
    <citation type="submission" date="2018-03" db="EMBL/GenBank/DDBJ databases">
        <title>Genomic Encyclopedia of Archaeal and Bacterial Type Strains, Phase II (KMG-II): from individual species to whole genera.</title>
        <authorList>
            <person name="Goeker M."/>
        </authorList>
    </citation>
    <scope>NUCLEOTIDE SEQUENCE [LARGE SCALE GENOMIC DNA]</scope>
    <source>
        <strain evidence="1 2">DSM 43146</strain>
    </source>
</reference>
<evidence type="ECO:0000313" key="1">
    <source>
        <dbReference type="EMBL" id="PRX11508.1"/>
    </source>
</evidence>